<dbReference type="SUPFAM" id="SSF55729">
    <property type="entry name" value="Acyl-CoA N-acyltransferases (Nat)"/>
    <property type="match status" value="1"/>
</dbReference>
<dbReference type="InterPro" id="IPR016181">
    <property type="entry name" value="Acyl_CoA_acyltransferase"/>
</dbReference>
<dbReference type="PROSITE" id="PS51186">
    <property type="entry name" value="GNAT"/>
    <property type="match status" value="1"/>
</dbReference>
<organism evidence="2 3">
    <name type="scientific">Brasilonema bromeliae SPC951</name>
    <dbReference type="NCBI Taxonomy" id="385972"/>
    <lineage>
        <taxon>Bacteria</taxon>
        <taxon>Bacillati</taxon>
        <taxon>Cyanobacteriota</taxon>
        <taxon>Cyanophyceae</taxon>
        <taxon>Nostocales</taxon>
        <taxon>Scytonemataceae</taxon>
        <taxon>Brasilonema</taxon>
        <taxon>Bromeliae group (in: Brasilonema)</taxon>
    </lineage>
</organism>
<sequence length="88" mass="9959">MSDVPAVYVHKLAVLPERQGQGLGTWCLGTIEKLALTNGYLTVRLDAVKTYKKLLSFYASRGYLRVGELIFNSDVWVDAFVFEKVLFK</sequence>
<feature type="domain" description="N-acetyltransferase" evidence="1">
    <location>
        <begin position="1"/>
        <end position="87"/>
    </location>
</feature>
<keyword evidence="3" id="KW-1185">Reference proteome</keyword>
<reference evidence="2 3" key="1">
    <citation type="submission" date="2018-06" db="EMBL/GenBank/DDBJ databases">
        <title>Comparative genomics of Brasilonema spp. strains.</title>
        <authorList>
            <person name="Alvarenga D.O."/>
            <person name="Fiore M.F."/>
            <person name="Varani A.M."/>
        </authorList>
    </citation>
    <scope>NUCLEOTIDE SEQUENCE [LARGE SCALE GENOMIC DNA]</scope>
    <source>
        <strain evidence="2 3">SPC951</strain>
    </source>
</reference>
<evidence type="ECO:0000313" key="2">
    <source>
        <dbReference type="EMBL" id="NMG19407.1"/>
    </source>
</evidence>
<dbReference type="Gene3D" id="3.40.630.30">
    <property type="match status" value="1"/>
</dbReference>
<dbReference type="InterPro" id="IPR000182">
    <property type="entry name" value="GNAT_dom"/>
</dbReference>
<evidence type="ECO:0000259" key="1">
    <source>
        <dbReference type="PROSITE" id="PS51186"/>
    </source>
</evidence>
<evidence type="ECO:0000313" key="3">
    <source>
        <dbReference type="Proteomes" id="UP000718564"/>
    </source>
</evidence>
<protein>
    <recommendedName>
        <fullName evidence="1">N-acetyltransferase domain-containing protein</fullName>
    </recommendedName>
</protein>
<dbReference type="Proteomes" id="UP000718564">
    <property type="component" value="Unassembled WGS sequence"/>
</dbReference>
<accession>A0ABX1P4Z7</accession>
<name>A0ABX1P4Z7_9CYAN</name>
<dbReference type="CDD" id="cd04301">
    <property type="entry name" value="NAT_SF"/>
    <property type="match status" value="1"/>
</dbReference>
<comment type="caution">
    <text evidence="2">The sequence shown here is derived from an EMBL/GenBank/DDBJ whole genome shotgun (WGS) entry which is preliminary data.</text>
</comment>
<dbReference type="Pfam" id="PF00583">
    <property type="entry name" value="Acetyltransf_1"/>
    <property type="match status" value="1"/>
</dbReference>
<gene>
    <name evidence="2" type="ORF">DP116_08020</name>
</gene>
<dbReference type="EMBL" id="QMEB01000043">
    <property type="protein sequence ID" value="NMG19407.1"/>
    <property type="molecule type" value="Genomic_DNA"/>
</dbReference>
<proteinExistence type="predicted"/>